<organism evidence="1 2">
    <name type="scientific">Catharanthus roseus</name>
    <name type="common">Madagascar periwinkle</name>
    <name type="synonym">Vinca rosea</name>
    <dbReference type="NCBI Taxonomy" id="4058"/>
    <lineage>
        <taxon>Eukaryota</taxon>
        <taxon>Viridiplantae</taxon>
        <taxon>Streptophyta</taxon>
        <taxon>Embryophyta</taxon>
        <taxon>Tracheophyta</taxon>
        <taxon>Spermatophyta</taxon>
        <taxon>Magnoliopsida</taxon>
        <taxon>eudicotyledons</taxon>
        <taxon>Gunneridae</taxon>
        <taxon>Pentapetalae</taxon>
        <taxon>asterids</taxon>
        <taxon>lamiids</taxon>
        <taxon>Gentianales</taxon>
        <taxon>Apocynaceae</taxon>
        <taxon>Rauvolfioideae</taxon>
        <taxon>Vinceae</taxon>
        <taxon>Catharanthinae</taxon>
        <taxon>Catharanthus</taxon>
    </lineage>
</organism>
<comment type="caution">
    <text evidence="1">The sequence shown here is derived from an EMBL/GenBank/DDBJ whole genome shotgun (WGS) entry which is preliminary data.</text>
</comment>
<reference evidence="2" key="1">
    <citation type="journal article" date="2023" name="Nat. Plants">
        <title>Single-cell RNA sequencing provides a high-resolution roadmap for understanding the multicellular compartmentation of specialized metabolism.</title>
        <authorList>
            <person name="Sun S."/>
            <person name="Shen X."/>
            <person name="Li Y."/>
            <person name="Li Y."/>
            <person name="Wang S."/>
            <person name="Li R."/>
            <person name="Zhang H."/>
            <person name="Shen G."/>
            <person name="Guo B."/>
            <person name="Wei J."/>
            <person name="Xu J."/>
            <person name="St-Pierre B."/>
            <person name="Chen S."/>
            <person name="Sun C."/>
        </authorList>
    </citation>
    <scope>NUCLEOTIDE SEQUENCE [LARGE SCALE GENOMIC DNA]</scope>
</reference>
<proteinExistence type="predicted"/>
<evidence type="ECO:0000313" key="1">
    <source>
        <dbReference type="EMBL" id="KAI5659079.1"/>
    </source>
</evidence>
<keyword evidence="2" id="KW-1185">Reference proteome</keyword>
<dbReference type="EMBL" id="CM044706">
    <property type="protein sequence ID" value="KAI5659079.1"/>
    <property type="molecule type" value="Genomic_DNA"/>
</dbReference>
<name>A0ACC0AE47_CATRO</name>
<dbReference type="Proteomes" id="UP001060085">
    <property type="component" value="Linkage Group LG06"/>
</dbReference>
<gene>
    <name evidence="1" type="ORF">M9H77_27872</name>
</gene>
<accession>A0ACC0AE47</accession>
<protein>
    <submittedName>
        <fullName evidence="1">Uncharacterized protein</fullName>
    </submittedName>
</protein>
<sequence length="391" mass="43334">MILVPQSTLLPQSPAPQSPPPLLEQGVPNEVPQLEQEEGAVAEMQKNEVEEVHEAKVVDVELPQQQEAHPEESVGPYVGGQGRGLDLGPSFTIRIYVWVWEYPESLDSFTPLLNIIGEETQIKQLHDELANVPQDKETLALALTSDFSLSSSLQFEEKQLQLLSDCRFVINGIGSDISMEEGTYVYNLLLEYDSGGSLDNLIIKSHNNNNGGKKHMSESQIASYAFMLLKGLSSIHKKGIVHCDFKPANILIIPVRNGINLLKIADFDLSKIARDVGSNGKSRCTPFYASPESYLWGLNEKSGDIWSSKNYADLNLYRLSNNEIKSLHQELVLSKKPWMYLKGMFSTCTNSTTLGPRPSAAVVEKVEGADDVVNNQKKLLTLPHQIFGVVN</sequence>
<evidence type="ECO:0000313" key="2">
    <source>
        <dbReference type="Proteomes" id="UP001060085"/>
    </source>
</evidence>